<keyword evidence="3 5" id="KW-1133">Transmembrane helix</keyword>
<organism evidence="6 7">
    <name type="scientific">Schizothecium vesticola</name>
    <dbReference type="NCBI Taxonomy" id="314040"/>
    <lineage>
        <taxon>Eukaryota</taxon>
        <taxon>Fungi</taxon>
        <taxon>Dikarya</taxon>
        <taxon>Ascomycota</taxon>
        <taxon>Pezizomycotina</taxon>
        <taxon>Sordariomycetes</taxon>
        <taxon>Sordariomycetidae</taxon>
        <taxon>Sordariales</taxon>
        <taxon>Schizotheciaceae</taxon>
        <taxon>Schizothecium</taxon>
    </lineage>
</organism>
<dbReference type="PANTHER" id="PTHR48022:SF64">
    <property type="entry name" value="MAJOR FACILITATOR SUPERFAMILY (MFS) PROFILE DOMAIN-CONTAINING PROTEIN"/>
    <property type="match status" value="1"/>
</dbReference>
<dbReference type="EMBL" id="JAUKUD010000005">
    <property type="protein sequence ID" value="KAK0742882.1"/>
    <property type="molecule type" value="Genomic_DNA"/>
</dbReference>
<comment type="subcellular location">
    <subcellularLocation>
        <location evidence="1">Membrane</location>
        <topology evidence="1">Multi-pass membrane protein</topology>
    </subcellularLocation>
</comment>
<evidence type="ECO:0000256" key="2">
    <source>
        <dbReference type="ARBA" id="ARBA00022692"/>
    </source>
</evidence>
<evidence type="ECO:0000313" key="7">
    <source>
        <dbReference type="Proteomes" id="UP001172155"/>
    </source>
</evidence>
<name>A0AA40EP45_9PEZI</name>
<dbReference type="PROSITE" id="PS00217">
    <property type="entry name" value="SUGAR_TRANSPORT_2"/>
    <property type="match status" value="1"/>
</dbReference>
<evidence type="ECO:0008006" key="8">
    <source>
        <dbReference type="Google" id="ProtNLM"/>
    </source>
</evidence>
<dbReference type="Pfam" id="PF00083">
    <property type="entry name" value="Sugar_tr"/>
    <property type="match status" value="1"/>
</dbReference>
<accession>A0AA40EP45</accession>
<dbReference type="InterPro" id="IPR036259">
    <property type="entry name" value="MFS_trans_sf"/>
</dbReference>
<protein>
    <recommendedName>
        <fullName evidence="8">Major facilitator superfamily (MFS) profile domain-containing protein</fullName>
    </recommendedName>
</protein>
<proteinExistence type="predicted"/>
<keyword evidence="2 5" id="KW-0812">Transmembrane</keyword>
<reference evidence="6" key="1">
    <citation type="submission" date="2023-06" db="EMBL/GenBank/DDBJ databases">
        <title>Genome-scale phylogeny and comparative genomics of the fungal order Sordariales.</title>
        <authorList>
            <consortium name="Lawrence Berkeley National Laboratory"/>
            <person name="Hensen N."/>
            <person name="Bonometti L."/>
            <person name="Westerberg I."/>
            <person name="Brannstrom I.O."/>
            <person name="Guillou S."/>
            <person name="Cros-Aarteil S."/>
            <person name="Calhoun S."/>
            <person name="Haridas S."/>
            <person name="Kuo A."/>
            <person name="Mondo S."/>
            <person name="Pangilinan J."/>
            <person name="Riley R."/>
            <person name="LaButti K."/>
            <person name="Andreopoulos B."/>
            <person name="Lipzen A."/>
            <person name="Chen C."/>
            <person name="Yanf M."/>
            <person name="Daum C."/>
            <person name="Ng V."/>
            <person name="Clum A."/>
            <person name="Steindorff A."/>
            <person name="Ohm R."/>
            <person name="Martin F."/>
            <person name="Silar P."/>
            <person name="Natvig D."/>
            <person name="Lalanne C."/>
            <person name="Gautier V."/>
            <person name="Ament-velasquez S.L."/>
            <person name="Kruys A."/>
            <person name="Hutchinson M.I."/>
            <person name="Powell A.J."/>
            <person name="Barry K."/>
            <person name="Miller A.N."/>
            <person name="Grigoriev I.V."/>
            <person name="Debuchy R."/>
            <person name="Gladieux P."/>
            <person name="Thoren M.H."/>
            <person name="Johannesson H."/>
        </authorList>
    </citation>
    <scope>NUCLEOTIDE SEQUENCE</scope>
    <source>
        <strain evidence="6">SMH3187-1</strain>
    </source>
</reference>
<dbReference type="InterPro" id="IPR005829">
    <property type="entry name" value="Sugar_transporter_CS"/>
</dbReference>
<dbReference type="InterPro" id="IPR050360">
    <property type="entry name" value="MFS_Sugar_Transporters"/>
</dbReference>
<dbReference type="AlphaFoldDB" id="A0AA40EP45"/>
<sequence length="115" mass="12463">MGKDNFTLAGREWPKVKWWQMKGMRTILGRRTGVVIGCSIMLVGVALICIGFHVALFIVDRLILGFGIGIAHGSAPLLIAELVHLQHRATYSTVYNTLWCLGSSLAPGSPSARAT</sequence>
<evidence type="ECO:0000256" key="4">
    <source>
        <dbReference type="ARBA" id="ARBA00023136"/>
    </source>
</evidence>
<evidence type="ECO:0000256" key="5">
    <source>
        <dbReference type="SAM" id="Phobius"/>
    </source>
</evidence>
<feature type="transmembrane region" description="Helical" evidence="5">
    <location>
        <begin position="34"/>
        <end position="56"/>
    </location>
</feature>
<dbReference type="PANTHER" id="PTHR48022">
    <property type="entry name" value="PLASTIDIC GLUCOSE TRANSPORTER 4"/>
    <property type="match status" value="1"/>
</dbReference>
<keyword evidence="4 5" id="KW-0472">Membrane</keyword>
<dbReference type="GO" id="GO:0016020">
    <property type="term" value="C:membrane"/>
    <property type="evidence" value="ECO:0007669"/>
    <property type="project" value="UniProtKB-SubCell"/>
</dbReference>
<comment type="caution">
    <text evidence="6">The sequence shown here is derived from an EMBL/GenBank/DDBJ whole genome shotgun (WGS) entry which is preliminary data.</text>
</comment>
<keyword evidence="7" id="KW-1185">Reference proteome</keyword>
<dbReference type="GO" id="GO:0005351">
    <property type="term" value="F:carbohydrate:proton symporter activity"/>
    <property type="evidence" value="ECO:0007669"/>
    <property type="project" value="TreeGrafter"/>
</dbReference>
<dbReference type="Gene3D" id="1.20.1250.20">
    <property type="entry name" value="MFS general substrate transporter like domains"/>
    <property type="match status" value="1"/>
</dbReference>
<dbReference type="InterPro" id="IPR005828">
    <property type="entry name" value="MFS_sugar_transport-like"/>
</dbReference>
<feature type="transmembrane region" description="Helical" evidence="5">
    <location>
        <begin position="62"/>
        <end position="83"/>
    </location>
</feature>
<dbReference type="Proteomes" id="UP001172155">
    <property type="component" value="Unassembled WGS sequence"/>
</dbReference>
<evidence type="ECO:0000256" key="1">
    <source>
        <dbReference type="ARBA" id="ARBA00004141"/>
    </source>
</evidence>
<gene>
    <name evidence="6" type="ORF">B0T18DRAFT_447743</name>
</gene>
<dbReference type="SUPFAM" id="SSF103473">
    <property type="entry name" value="MFS general substrate transporter"/>
    <property type="match status" value="1"/>
</dbReference>
<evidence type="ECO:0000256" key="3">
    <source>
        <dbReference type="ARBA" id="ARBA00022989"/>
    </source>
</evidence>
<evidence type="ECO:0000313" key="6">
    <source>
        <dbReference type="EMBL" id="KAK0742882.1"/>
    </source>
</evidence>